<dbReference type="InterPro" id="IPR052523">
    <property type="entry name" value="Trichothecene_AcTrans"/>
</dbReference>
<evidence type="ECO:0000313" key="2">
    <source>
        <dbReference type="EMBL" id="KAK4240437.1"/>
    </source>
</evidence>
<dbReference type="PANTHER" id="PTHR42791">
    <property type="entry name" value="GNAT FAMILY ACETYLTRANSFERASE"/>
    <property type="match status" value="1"/>
</dbReference>
<dbReference type="InterPro" id="IPR000182">
    <property type="entry name" value="GNAT_dom"/>
</dbReference>
<reference evidence="2" key="1">
    <citation type="journal article" date="2023" name="Mol. Phylogenet. Evol.">
        <title>Genome-scale phylogeny and comparative genomics of the fungal order Sordariales.</title>
        <authorList>
            <person name="Hensen N."/>
            <person name="Bonometti L."/>
            <person name="Westerberg I."/>
            <person name="Brannstrom I.O."/>
            <person name="Guillou S."/>
            <person name="Cros-Aarteil S."/>
            <person name="Calhoun S."/>
            <person name="Haridas S."/>
            <person name="Kuo A."/>
            <person name="Mondo S."/>
            <person name="Pangilinan J."/>
            <person name="Riley R."/>
            <person name="LaButti K."/>
            <person name="Andreopoulos B."/>
            <person name="Lipzen A."/>
            <person name="Chen C."/>
            <person name="Yan M."/>
            <person name="Daum C."/>
            <person name="Ng V."/>
            <person name="Clum A."/>
            <person name="Steindorff A."/>
            <person name="Ohm R.A."/>
            <person name="Martin F."/>
            <person name="Silar P."/>
            <person name="Natvig D.O."/>
            <person name="Lalanne C."/>
            <person name="Gautier V."/>
            <person name="Ament-Velasquez S.L."/>
            <person name="Kruys A."/>
            <person name="Hutchinson M.I."/>
            <person name="Powell A.J."/>
            <person name="Barry K."/>
            <person name="Miller A.N."/>
            <person name="Grigoriev I.V."/>
            <person name="Debuchy R."/>
            <person name="Gladieux P."/>
            <person name="Hiltunen Thoren M."/>
            <person name="Johannesson H."/>
        </authorList>
    </citation>
    <scope>NUCLEOTIDE SEQUENCE</scope>
    <source>
        <strain evidence="2">CBS 532.94</strain>
    </source>
</reference>
<feature type="domain" description="N-acetyltransferase" evidence="1">
    <location>
        <begin position="130"/>
        <end position="199"/>
    </location>
</feature>
<dbReference type="GO" id="GO:0016747">
    <property type="term" value="F:acyltransferase activity, transferring groups other than amino-acyl groups"/>
    <property type="evidence" value="ECO:0007669"/>
    <property type="project" value="InterPro"/>
</dbReference>
<dbReference type="SUPFAM" id="SSF55729">
    <property type="entry name" value="Acyl-CoA N-acyltransferases (Nat)"/>
    <property type="match status" value="1"/>
</dbReference>
<reference evidence="2" key="2">
    <citation type="submission" date="2023-05" db="EMBL/GenBank/DDBJ databases">
        <authorList>
            <consortium name="Lawrence Berkeley National Laboratory"/>
            <person name="Steindorff A."/>
            <person name="Hensen N."/>
            <person name="Bonometti L."/>
            <person name="Westerberg I."/>
            <person name="Brannstrom I.O."/>
            <person name="Guillou S."/>
            <person name="Cros-Aarteil S."/>
            <person name="Calhoun S."/>
            <person name="Haridas S."/>
            <person name="Kuo A."/>
            <person name="Mondo S."/>
            <person name="Pangilinan J."/>
            <person name="Riley R."/>
            <person name="Labutti K."/>
            <person name="Andreopoulos B."/>
            <person name="Lipzen A."/>
            <person name="Chen C."/>
            <person name="Yanf M."/>
            <person name="Daum C."/>
            <person name="Ng V."/>
            <person name="Clum A."/>
            <person name="Ohm R."/>
            <person name="Martin F."/>
            <person name="Silar P."/>
            <person name="Natvig D."/>
            <person name="Lalanne C."/>
            <person name="Gautier V."/>
            <person name="Ament-Velasquez S.L."/>
            <person name="Kruys A."/>
            <person name="Hutchinson M.I."/>
            <person name="Powell A.J."/>
            <person name="Barry K."/>
            <person name="Miller A.N."/>
            <person name="Grigoriev I.V."/>
            <person name="Debuchy R."/>
            <person name="Gladieux P."/>
            <person name="Thoren M.H."/>
            <person name="Johannesson H."/>
        </authorList>
    </citation>
    <scope>NUCLEOTIDE SEQUENCE</scope>
    <source>
        <strain evidence="2">CBS 532.94</strain>
    </source>
</reference>
<dbReference type="Pfam" id="PF00583">
    <property type="entry name" value="Acetyltransf_1"/>
    <property type="match status" value="1"/>
</dbReference>
<comment type="caution">
    <text evidence="2">The sequence shown here is derived from an EMBL/GenBank/DDBJ whole genome shotgun (WGS) entry which is preliminary data.</text>
</comment>
<dbReference type="Proteomes" id="UP001303760">
    <property type="component" value="Unassembled WGS sequence"/>
</dbReference>
<dbReference type="PANTHER" id="PTHR42791:SF17">
    <property type="entry name" value="ACETYLTRANSFERASE, GNAT FAMILY FAMILY (AFU_ORTHOLOGUE AFUA_8G05690)"/>
    <property type="match status" value="1"/>
</dbReference>
<evidence type="ECO:0000259" key="1">
    <source>
        <dbReference type="Pfam" id="PF00583"/>
    </source>
</evidence>
<keyword evidence="3" id="KW-1185">Reference proteome</keyword>
<dbReference type="AlphaFoldDB" id="A0AAN7HD32"/>
<name>A0AAN7HD32_9PEZI</name>
<evidence type="ECO:0000313" key="3">
    <source>
        <dbReference type="Proteomes" id="UP001303760"/>
    </source>
</evidence>
<organism evidence="2 3">
    <name type="scientific">Achaetomium macrosporum</name>
    <dbReference type="NCBI Taxonomy" id="79813"/>
    <lineage>
        <taxon>Eukaryota</taxon>
        <taxon>Fungi</taxon>
        <taxon>Dikarya</taxon>
        <taxon>Ascomycota</taxon>
        <taxon>Pezizomycotina</taxon>
        <taxon>Sordariomycetes</taxon>
        <taxon>Sordariomycetidae</taxon>
        <taxon>Sordariales</taxon>
        <taxon>Chaetomiaceae</taxon>
        <taxon>Achaetomium</taxon>
    </lineage>
</organism>
<accession>A0AAN7HD32</accession>
<dbReference type="InterPro" id="IPR016181">
    <property type="entry name" value="Acyl_CoA_acyltransferase"/>
</dbReference>
<dbReference type="EMBL" id="MU860040">
    <property type="protein sequence ID" value="KAK4240437.1"/>
    <property type="molecule type" value="Genomic_DNA"/>
</dbReference>
<gene>
    <name evidence="2" type="ORF">C8A03DRAFT_42051</name>
</gene>
<proteinExistence type="predicted"/>
<dbReference type="Gene3D" id="3.40.630.30">
    <property type="match status" value="1"/>
</dbReference>
<sequence length="254" mass="27516">MAAISRIRVREGTATDVDAIVDIYCAAFSDNVMDQLMYPGGVSEDTRRKFAAKVLPRSTSEGGKEESFLCVAEYLPVGSPGDAPGEVVAFAKWALYREPRTEEEWKADEFKATTDTHGEGCDPSVINAFIGEMTRKQRDHAKGEAALFLGLIACNPARQRLGAGSALMKWGVDLADSLGLPCRLEASPAGYALYKKFGFEDFDVVDLPVTERWGVANTNGSNWGQDIAVALAGRAPEGVHRCVLMRRPPKSVAV</sequence>
<protein>
    <recommendedName>
        <fullName evidence="1">N-acetyltransferase domain-containing protein</fullName>
    </recommendedName>
</protein>